<gene>
    <name evidence="2" type="ORF">ACFSVM_23875</name>
</gene>
<dbReference type="RefSeq" id="WP_076314281.1">
    <property type="nucleotide sequence ID" value="NZ_JBHUMJ010000011.1"/>
</dbReference>
<protein>
    <submittedName>
        <fullName evidence="2">DUF5819 family protein</fullName>
    </submittedName>
</protein>
<dbReference type="Proteomes" id="UP001597540">
    <property type="component" value="Unassembled WGS sequence"/>
</dbReference>
<sequence>MKSHNWRICTLNILLVIFSLYFIVHFIIISLHAGPVNPISVALKPLTDRYVSPVFYQNWHLFAPNPLTINQKLYVKIKYREQHSSKEVESEWLDVTSPMIEVNNETLFSPYNRIIRISMGYMNGLQIGSADDLTYKIIEKKQEKNEDMTIIDEALSKEQEEAETALYRYATAAAKKYYPDSELISVQITTSKTKAVPYSQRKEDNYDMEEVLTAYEWKEVTKDVVKLP</sequence>
<proteinExistence type="predicted"/>
<keyword evidence="1" id="KW-1133">Transmembrane helix</keyword>
<keyword evidence="1" id="KW-0472">Membrane</keyword>
<keyword evidence="3" id="KW-1185">Reference proteome</keyword>
<organism evidence="2 3">
    <name type="scientific">Paenibacillus shunpengii</name>
    <dbReference type="NCBI Taxonomy" id="2054424"/>
    <lineage>
        <taxon>Bacteria</taxon>
        <taxon>Bacillati</taxon>
        <taxon>Bacillota</taxon>
        <taxon>Bacilli</taxon>
        <taxon>Bacillales</taxon>
        <taxon>Paenibacillaceae</taxon>
        <taxon>Paenibacillus</taxon>
    </lineage>
</organism>
<feature type="transmembrane region" description="Helical" evidence="1">
    <location>
        <begin position="12"/>
        <end position="33"/>
    </location>
</feature>
<evidence type="ECO:0000313" key="3">
    <source>
        <dbReference type="Proteomes" id="UP001597540"/>
    </source>
</evidence>
<evidence type="ECO:0000313" key="2">
    <source>
        <dbReference type="EMBL" id="MFD2703479.1"/>
    </source>
</evidence>
<accession>A0ABW5SUP1</accession>
<keyword evidence="1" id="KW-0812">Transmembrane</keyword>
<comment type="caution">
    <text evidence="2">The sequence shown here is derived from an EMBL/GenBank/DDBJ whole genome shotgun (WGS) entry which is preliminary data.</text>
</comment>
<name>A0ABW5SUP1_9BACL</name>
<evidence type="ECO:0000256" key="1">
    <source>
        <dbReference type="SAM" id="Phobius"/>
    </source>
</evidence>
<dbReference type="InterPro" id="IPR043857">
    <property type="entry name" value="DUF5819"/>
</dbReference>
<dbReference type="EMBL" id="JBHUMJ010000011">
    <property type="protein sequence ID" value="MFD2703479.1"/>
    <property type="molecule type" value="Genomic_DNA"/>
</dbReference>
<reference evidence="3" key="1">
    <citation type="journal article" date="2019" name="Int. J. Syst. Evol. Microbiol.">
        <title>The Global Catalogue of Microorganisms (GCM) 10K type strain sequencing project: providing services to taxonomists for standard genome sequencing and annotation.</title>
        <authorList>
            <consortium name="The Broad Institute Genomics Platform"/>
            <consortium name="The Broad Institute Genome Sequencing Center for Infectious Disease"/>
            <person name="Wu L."/>
            <person name="Ma J."/>
        </authorList>
    </citation>
    <scope>NUCLEOTIDE SEQUENCE [LARGE SCALE GENOMIC DNA]</scope>
    <source>
        <strain evidence="3">KCTC 33849</strain>
    </source>
</reference>
<dbReference type="Pfam" id="PF19136">
    <property type="entry name" value="DUF5819"/>
    <property type="match status" value="1"/>
</dbReference>